<proteinExistence type="predicted"/>
<sequence length="66" mass="7075">MEQLLYSVAILACPVGMGLMMFFTMRRSGGHKPAQPANAQELASLRAELDQLKAAQSDAAARSNLP</sequence>
<comment type="caution">
    <text evidence="2">The sequence shown here is derived from an EMBL/GenBank/DDBJ whole genome shotgun (WGS) entry which is preliminary data.</text>
</comment>
<dbReference type="RefSeq" id="WP_179657644.1">
    <property type="nucleotide sequence ID" value="NZ_JACBZR010000001.1"/>
</dbReference>
<keyword evidence="1" id="KW-0472">Membrane</keyword>
<evidence type="ECO:0008006" key="4">
    <source>
        <dbReference type="Google" id="ProtNLM"/>
    </source>
</evidence>
<name>A0A7Z0DKN4_9ACTN</name>
<feature type="transmembrane region" description="Helical" evidence="1">
    <location>
        <begin position="6"/>
        <end position="25"/>
    </location>
</feature>
<protein>
    <recommendedName>
        <fullName evidence="4">DUF2933 domain-containing protein</fullName>
    </recommendedName>
</protein>
<keyword evidence="1" id="KW-1133">Transmembrane helix</keyword>
<evidence type="ECO:0000256" key="1">
    <source>
        <dbReference type="SAM" id="Phobius"/>
    </source>
</evidence>
<dbReference type="EMBL" id="JACBZR010000001">
    <property type="protein sequence ID" value="NYI77064.1"/>
    <property type="molecule type" value="Genomic_DNA"/>
</dbReference>
<evidence type="ECO:0000313" key="3">
    <source>
        <dbReference type="Proteomes" id="UP000564496"/>
    </source>
</evidence>
<keyword evidence="1" id="KW-0812">Transmembrane</keyword>
<gene>
    <name evidence="2" type="ORF">BJ988_001712</name>
</gene>
<accession>A0A7Z0DKN4</accession>
<dbReference type="Proteomes" id="UP000564496">
    <property type="component" value="Unassembled WGS sequence"/>
</dbReference>
<keyword evidence="3" id="KW-1185">Reference proteome</keyword>
<evidence type="ECO:0000313" key="2">
    <source>
        <dbReference type="EMBL" id="NYI77064.1"/>
    </source>
</evidence>
<organism evidence="2 3">
    <name type="scientific">Nocardioides panzhihuensis</name>
    <dbReference type="NCBI Taxonomy" id="860243"/>
    <lineage>
        <taxon>Bacteria</taxon>
        <taxon>Bacillati</taxon>
        <taxon>Actinomycetota</taxon>
        <taxon>Actinomycetes</taxon>
        <taxon>Propionibacteriales</taxon>
        <taxon>Nocardioidaceae</taxon>
        <taxon>Nocardioides</taxon>
    </lineage>
</organism>
<reference evidence="2 3" key="1">
    <citation type="submission" date="2020-07" db="EMBL/GenBank/DDBJ databases">
        <title>Sequencing the genomes of 1000 actinobacteria strains.</title>
        <authorList>
            <person name="Klenk H.-P."/>
        </authorList>
    </citation>
    <scope>NUCLEOTIDE SEQUENCE [LARGE SCALE GENOMIC DNA]</scope>
    <source>
        <strain evidence="2 3">DSM 26487</strain>
    </source>
</reference>
<dbReference type="AlphaFoldDB" id="A0A7Z0DKN4"/>